<dbReference type="Gene3D" id="3.20.20.450">
    <property type="entry name" value="EAL domain"/>
    <property type="match status" value="1"/>
</dbReference>
<evidence type="ECO:0000313" key="4">
    <source>
        <dbReference type="EMBL" id="MDN2481918.1"/>
    </source>
</evidence>
<dbReference type="SMART" id="SM00448">
    <property type="entry name" value="REC"/>
    <property type="match status" value="1"/>
</dbReference>
<protein>
    <submittedName>
        <fullName evidence="4">EAL domain-containing protein</fullName>
    </submittedName>
</protein>
<dbReference type="CDD" id="cd01948">
    <property type="entry name" value="EAL"/>
    <property type="match status" value="1"/>
</dbReference>
<keyword evidence="1" id="KW-0597">Phosphoprotein</keyword>
<organism evidence="4 5">
    <name type="scientific">Vibrio agarivorans</name>
    <dbReference type="NCBI Taxonomy" id="153622"/>
    <lineage>
        <taxon>Bacteria</taxon>
        <taxon>Pseudomonadati</taxon>
        <taxon>Pseudomonadota</taxon>
        <taxon>Gammaproteobacteria</taxon>
        <taxon>Vibrionales</taxon>
        <taxon>Vibrionaceae</taxon>
        <taxon>Vibrio</taxon>
    </lineage>
</organism>
<gene>
    <name evidence="4" type="ORF">QWJ08_10980</name>
</gene>
<dbReference type="InterPro" id="IPR011006">
    <property type="entry name" value="CheY-like_superfamily"/>
</dbReference>
<dbReference type="InterPro" id="IPR035919">
    <property type="entry name" value="EAL_sf"/>
</dbReference>
<dbReference type="InterPro" id="IPR001633">
    <property type="entry name" value="EAL_dom"/>
</dbReference>
<dbReference type="Proteomes" id="UP001169719">
    <property type="component" value="Unassembled WGS sequence"/>
</dbReference>
<sequence length="385" mass="43207">MNSLRVLVVDDHPLQLKRMERQLGALSVRSIDCVASGADALKHLESHSCDLLFCDLNMPGMDGVELLSQLAQRDYSGHIVLMSAMEESIISSVRWMCLALGLKVVGAIDKPCSDKEVRQLVQSCTYHCVEPERKAESIVINDEEFLFALASGQVINHYQPKFNFSSRLLVGVEALARWIHPKHGVIYPNVFLPIVERCGLQNELFSTVLSNVIKDIKADKLPCSTAINVTHNELEQANFSHQFLEKCQHHSVSPSMITLELTETEVYRDSTNLYRNLARLRLNSVGLAIDDFGTGYSSLSKLSQLPFTEIKIDRSFIQMFRTNAKHSHIVACICELAKRMGMSLVAEGVEDETTWFSLKSLGVDVCQGYFTGRPMDIDALHRTFL</sequence>
<dbReference type="SMART" id="SM00052">
    <property type="entry name" value="EAL"/>
    <property type="match status" value="1"/>
</dbReference>
<dbReference type="Gene3D" id="3.40.50.2300">
    <property type="match status" value="1"/>
</dbReference>
<dbReference type="SUPFAM" id="SSF141868">
    <property type="entry name" value="EAL domain-like"/>
    <property type="match status" value="1"/>
</dbReference>
<evidence type="ECO:0000256" key="1">
    <source>
        <dbReference type="PROSITE-ProRule" id="PRU00169"/>
    </source>
</evidence>
<accession>A0ABT7Y1J8</accession>
<evidence type="ECO:0000259" key="3">
    <source>
        <dbReference type="PROSITE" id="PS50883"/>
    </source>
</evidence>
<dbReference type="RefSeq" id="WP_289962016.1">
    <property type="nucleotide sequence ID" value="NZ_JAUEOZ010000001.1"/>
</dbReference>
<dbReference type="PANTHER" id="PTHR33121">
    <property type="entry name" value="CYCLIC DI-GMP PHOSPHODIESTERASE PDEF"/>
    <property type="match status" value="1"/>
</dbReference>
<evidence type="ECO:0000313" key="5">
    <source>
        <dbReference type="Proteomes" id="UP001169719"/>
    </source>
</evidence>
<dbReference type="Pfam" id="PF00563">
    <property type="entry name" value="EAL"/>
    <property type="match status" value="1"/>
</dbReference>
<feature type="domain" description="EAL" evidence="3">
    <location>
        <begin position="138"/>
        <end position="385"/>
    </location>
</feature>
<dbReference type="EMBL" id="JAUEOZ010000001">
    <property type="protein sequence ID" value="MDN2481918.1"/>
    <property type="molecule type" value="Genomic_DNA"/>
</dbReference>
<dbReference type="SUPFAM" id="SSF52172">
    <property type="entry name" value="CheY-like"/>
    <property type="match status" value="1"/>
</dbReference>
<dbReference type="InterPro" id="IPR050706">
    <property type="entry name" value="Cyclic-di-GMP_PDE-like"/>
</dbReference>
<reference evidence="4" key="1">
    <citation type="submission" date="2024-05" db="EMBL/GenBank/DDBJ databases">
        <title>Genome Sequences of Four Agar- Degrading Marine Bacteria.</title>
        <authorList>
            <person name="Phillips E.K."/>
            <person name="Shaffer J.C."/>
            <person name="Henson M.W."/>
            <person name="Temperton B."/>
            <person name="Thrash C.J."/>
            <person name="Martin M.O."/>
        </authorList>
    </citation>
    <scope>NUCLEOTIDE SEQUENCE</scope>
    <source>
        <strain evidence="4">EKP203</strain>
    </source>
</reference>
<feature type="domain" description="Response regulatory" evidence="2">
    <location>
        <begin position="5"/>
        <end position="125"/>
    </location>
</feature>
<dbReference type="InterPro" id="IPR001789">
    <property type="entry name" value="Sig_transdc_resp-reg_receiver"/>
</dbReference>
<comment type="caution">
    <text evidence="4">The sequence shown here is derived from an EMBL/GenBank/DDBJ whole genome shotgun (WGS) entry which is preliminary data.</text>
</comment>
<feature type="modified residue" description="4-aspartylphosphate" evidence="1">
    <location>
        <position position="55"/>
    </location>
</feature>
<name>A0ABT7Y1J8_9VIBR</name>
<dbReference type="Pfam" id="PF00072">
    <property type="entry name" value="Response_reg"/>
    <property type="match status" value="1"/>
</dbReference>
<dbReference type="PROSITE" id="PS50883">
    <property type="entry name" value="EAL"/>
    <property type="match status" value="1"/>
</dbReference>
<evidence type="ECO:0000259" key="2">
    <source>
        <dbReference type="PROSITE" id="PS50110"/>
    </source>
</evidence>
<proteinExistence type="predicted"/>
<dbReference type="PROSITE" id="PS50110">
    <property type="entry name" value="RESPONSE_REGULATORY"/>
    <property type="match status" value="1"/>
</dbReference>
<keyword evidence="5" id="KW-1185">Reference proteome</keyword>
<dbReference type="PANTHER" id="PTHR33121:SF71">
    <property type="entry name" value="OXYGEN SENSOR PROTEIN DOSP"/>
    <property type="match status" value="1"/>
</dbReference>